<feature type="domain" description="PKD" evidence="13">
    <location>
        <begin position="871"/>
        <end position="928"/>
    </location>
</feature>
<sequence>MNRKNGVNLLSTLGLSLLLTMSGFISLSVAAQGGNSVTDKPKPGTLADAGVINKEQILYWLIKRGELSVEASEAEKRAAVAAFTQRASGFQSKGGLVEAQFEKLRLKSNANLKAEKTQLQRSVVAFADADITKTVKVLGVLIDFPDLPHDDNRLTASDTPMFYPSYPTAHYRDLMFSTTGFTGPQGQNLTTGYQYYQAVSGNSFFFTGDVKGWVTADNNASFYGGNDVGNSGDDKAVPDLVKEAVTKVVASMSASELATYDVEDPFDIDGDGNFDEADGDIDHVMLFHSSVGEEAGGGVLGADAIWSHRFFVYTGGNPGYTIPGTGKKVFGYTVQPIDAAAGVVVHEFGHDLGLPDEYDTTNTGDGSPVGSWSVMSGGSWTGLPAGTQPTGFSPYARSYLQERYKGRWITEQEILFDNIPNTGLDVQLAEAVNHAQTNQLSIPLPVASIPFKQPYGGGYQYYSGQGHLINNAASFELDLPSTTPLTLKMKAHWNIEPDYDYAQVMVDGVAIAGDHTKASNTINGARNIITGSSADIAGAEGIDNWVDLEYDLSAYAGRANTQISIIYRTDEAVGDYGLAVDNLVIMAEASLVYSDDAETPATMNLAGFSRIDSERPGDARRYIIQLRSHNGVDVGLSSHSYEPGVLLWLENFSYSDNNSSEHAGVGLIGVVDADQNLIGNSSTDIQIRDATFSMFNQSNYFGDEHLTSVSLFDDNLDYSAPIKPQAGIILPELGLTMEVVAQSSDSSTATVRLKYAEGVTQDPEALSATITAQQAAGTVSFSAAVSGGEGSYSYAWEFGVTGASSTLANPTYTYSESNDYTVSLMVTDSAGATASDSLLISVQVPPRASFSYEVDNLSITLSNASNAGVGELSYQWSFGDGQTSTSISPSHTYTNGGSYTVSLTATDEAGNSSTFSTSIIVTAPVVPPVTPSTDSGSGGGSLGWFSLGLLAMLGLRRRYV</sequence>
<dbReference type="Pfam" id="PF20774">
    <property type="entry name" value="InhA-like_VEG"/>
    <property type="match status" value="1"/>
</dbReference>
<dbReference type="OrthoDB" id="275270at2"/>
<keyword evidence="15" id="KW-1185">Reference proteome</keyword>
<feature type="domain" description="PKD" evidence="13">
    <location>
        <begin position="762"/>
        <end position="849"/>
    </location>
</feature>
<evidence type="ECO:0000256" key="1">
    <source>
        <dbReference type="ARBA" id="ARBA00001947"/>
    </source>
</evidence>
<feature type="chain" id="PRO_5018578251" evidence="12">
    <location>
        <begin position="32"/>
        <end position="960"/>
    </location>
</feature>
<dbReference type="EMBL" id="RXNV01000015">
    <property type="protein sequence ID" value="RTR27702.1"/>
    <property type="molecule type" value="Genomic_DNA"/>
</dbReference>
<dbReference type="SUPFAM" id="SSF49299">
    <property type="entry name" value="PKD domain"/>
    <property type="match status" value="2"/>
</dbReference>
<evidence type="ECO:0000259" key="13">
    <source>
        <dbReference type="PROSITE" id="PS50093"/>
    </source>
</evidence>
<comment type="cofactor">
    <cofactor evidence="1">
        <name>Zn(2+)</name>
        <dbReference type="ChEBI" id="CHEBI:29105"/>
    </cofactor>
</comment>
<dbReference type="SUPFAM" id="SSF55486">
    <property type="entry name" value="Metalloproteases ('zincins'), catalytic domain"/>
    <property type="match status" value="1"/>
</dbReference>
<evidence type="ECO:0000256" key="11">
    <source>
        <dbReference type="ARBA" id="ARBA00023049"/>
    </source>
</evidence>
<evidence type="ECO:0000256" key="3">
    <source>
        <dbReference type="ARBA" id="ARBA00022525"/>
    </source>
</evidence>
<dbReference type="InterPro" id="IPR013783">
    <property type="entry name" value="Ig-like_fold"/>
</dbReference>
<feature type="signal peptide" evidence="12">
    <location>
        <begin position="1"/>
        <end position="31"/>
    </location>
</feature>
<evidence type="ECO:0000256" key="7">
    <source>
        <dbReference type="ARBA" id="ARBA00022801"/>
    </source>
</evidence>
<keyword evidence="9" id="KW-0106">Calcium</keyword>
<dbReference type="GO" id="GO:0005576">
    <property type="term" value="C:extracellular region"/>
    <property type="evidence" value="ECO:0007669"/>
    <property type="project" value="UniProtKB-SubCell"/>
</dbReference>
<dbReference type="InterPro" id="IPR022409">
    <property type="entry name" value="PKD/Chitinase_dom"/>
</dbReference>
<proteinExistence type="predicted"/>
<evidence type="ECO:0000256" key="9">
    <source>
        <dbReference type="ARBA" id="ARBA00022837"/>
    </source>
</evidence>
<evidence type="ECO:0000256" key="8">
    <source>
        <dbReference type="ARBA" id="ARBA00022833"/>
    </source>
</evidence>
<accession>A0A3S0KCI2</accession>
<evidence type="ECO:0000313" key="14">
    <source>
        <dbReference type="EMBL" id="RTR27702.1"/>
    </source>
</evidence>
<keyword evidence="7" id="KW-0378">Hydrolase</keyword>
<dbReference type="InterPro" id="IPR008757">
    <property type="entry name" value="Peptidase_M6-like_domain"/>
</dbReference>
<protein>
    <submittedName>
        <fullName evidence="14">M6 family metalloprotease domain-containing protein</fullName>
    </submittedName>
</protein>
<dbReference type="Pfam" id="PF20773">
    <property type="entry name" value="InhA-like_MAM"/>
    <property type="match status" value="1"/>
</dbReference>
<dbReference type="PROSITE" id="PS50093">
    <property type="entry name" value="PKD"/>
    <property type="match status" value="2"/>
</dbReference>
<evidence type="ECO:0000256" key="5">
    <source>
        <dbReference type="ARBA" id="ARBA00022723"/>
    </source>
</evidence>
<dbReference type="PANTHER" id="PTHR13062:SF12">
    <property type="entry name" value="ALPHA-2-MACROGLOBULIN DOMAIN-CONTAINING PROTEIN"/>
    <property type="match status" value="1"/>
</dbReference>
<name>A0A3S0KCI2_9GAMM</name>
<dbReference type="PANTHER" id="PTHR13062">
    <property type="entry name" value="COLLAGENASE"/>
    <property type="match status" value="1"/>
</dbReference>
<dbReference type="InterPro" id="IPR000601">
    <property type="entry name" value="PKD_dom"/>
</dbReference>
<comment type="caution">
    <text evidence="14">The sequence shown here is derived from an EMBL/GenBank/DDBJ whole genome shotgun (WGS) entry which is preliminary data.</text>
</comment>
<comment type="subcellular location">
    <subcellularLocation>
        <location evidence="2">Secreted</location>
    </subcellularLocation>
</comment>
<evidence type="ECO:0000256" key="6">
    <source>
        <dbReference type="ARBA" id="ARBA00022729"/>
    </source>
</evidence>
<dbReference type="GO" id="GO:0006508">
    <property type="term" value="P:proteolysis"/>
    <property type="evidence" value="ECO:0007669"/>
    <property type="project" value="UniProtKB-KW"/>
</dbReference>
<dbReference type="Pfam" id="PF05547">
    <property type="entry name" value="Peptidase_M6"/>
    <property type="match status" value="1"/>
</dbReference>
<keyword evidence="8" id="KW-0862">Zinc</keyword>
<organism evidence="14 15">
    <name type="scientific">Shewanella atlantica</name>
    <dbReference type="NCBI Taxonomy" id="271099"/>
    <lineage>
        <taxon>Bacteria</taxon>
        <taxon>Pseudomonadati</taxon>
        <taxon>Pseudomonadota</taxon>
        <taxon>Gammaproteobacteria</taxon>
        <taxon>Alteromonadales</taxon>
        <taxon>Shewanellaceae</taxon>
        <taxon>Shewanella</taxon>
    </lineage>
</organism>
<dbReference type="GO" id="GO:0046872">
    <property type="term" value="F:metal ion binding"/>
    <property type="evidence" value="ECO:0007669"/>
    <property type="project" value="UniProtKB-KW"/>
</dbReference>
<evidence type="ECO:0000256" key="12">
    <source>
        <dbReference type="SAM" id="SignalP"/>
    </source>
</evidence>
<evidence type="ECO:0000256" key="4">
    <source>
        <dbReference type="ARBA" id="ARBA00022670"/>
    </source>
</evidence>
<reference evidence="14 15" key="1">
    <citation type="submission" date="2018-12" db="EMBL/GenBank/DDBJ databases">
        <authorList>
            <person name="Yu L."/>
        </authorList>
    </citation>
    <scope>NUCLEOTIDE SEQUENCE [LARGE SCALE GENOMIC DNA]</scope>
    <source>
        <strain evidence="14 15">HAW-EB5</strain>
    </source>
</reference>
<evidence type="ECO:0000256" key="2">
    <source>
        <dbReference type="ARBA" id="ARBA00004613"/>
    </source>
</evidence>
<dbReference type="InterPro" id="IPR020008">
    <property type="entry name" value="GlyGly_CTERM"/>
</dbReference>
<dbReference type="SMART" id="SM00089">
    <property type="entry name" value="PKD"/>
    <property type="match status" value="2"/>
</dbReference>
<dbReference type="Pfam" id="PF18911">
    <property type="entry name" value="PKD_4"/>
    <property type="match status" value="2"/>
</dbReference>
<keyword evidence="3" id="KW-0964">Secreted</keyword>
<gene>
    <name evidence="14" type="ORF">EKG39_20070</name>
</gene>
<dbReference type="InterPro" id="IPR048665">
    <property type="entry name" value="InhA-like_VEG"/>
</dbReference>
<dbReference type="InterPro" id="IPR035986">
    <property type="entry name" value="PKD_dom_sf"/>
</dbReference>
<dbReference type="Gene3D" id="2.60.40.10">
    <property type="entry name" value="Immunoglobulins"/>
    <property type="match status" value="2"/>
</dbReference>
<keyword evidence="11 14" id="KW-0482">Metalloprotease</keyword>
<dbReference type="Proteomes" id="UP000282060">
    <property type="component" value="Unassembled WGS sequence"/>
</dbReference>
<dbReference type="AlphaFoldDB" id="A0A3S0KCI2"/>
<keyword evidence="4 14" id="KW-0645">Protease</keyword>
<dbReference type="NCBIfam" id="TIGR03296">
    <property type="entry name" value="M6dom_TIGR03296"/>
    <property type="match status" value="1"/>
</dbReference>
<keyword evidence="5" id="KW-0479">Metal-binding</keyword>
<evidence type="ECO:0000256" key="10">
    <source>
        <dbReference type="ARBA" id="ARBA00023026"/>
    </source>
</evidence>
<dbReference type="NCBIfam" id="TIGR03501">
    <property type="entry name" value="GlyGly_CTERM"/>
    <property type="match status" value="1"/>
</dbReference>
<keyword evidence="10" id="KW-0843">Virulence</keyword>
<dbReference type="RefSeq" id="WP_126507787.1">
    <property type="nucleotide sequence ID" value="NZ_RXNV01000015.1"/>
</dbReference>
<dbReference type="CDD" id="cd00146">
    <property type="entry name" value="PKD"/>
    <property type="match status" value="2"/>
</dbReference>
<evidence type="ECO:0000313" key="15">
    <source>
        <dbReference type="Proteomes" id="UP000282060"/>
    </source>
</evidence>
<dbReference type="GO" id="GO:0008237">
    <property type="term" value="F:metallopeptidase activity"/>
    <property type="evidence" value="ECO:0007669"/>
    <property type="project" value="UniProtKB-KW"/>
</dbReference>
<keyword evidence="6 12" id="KW-0732">Signal</keyword>